<evidence type="ECO:0000313" key="3">
    <source>
        <dbReference type="Proteomes" id="UP000230538"/>
    </source>
</evidence>
<evidence type="ECO:0000313" key="2">
    <source>
        <dbReference type="EMBL" id="PJA38129.1"/>
    </source>
</evidence>
<feature type="region of interest" description="Disordered" evidence="1">
    <location>
        <begin position="1"/>
        <end position="59"/>
    </location>
</feature>
<reference evidence="3" key="1">
    <citation type="submission" date="2017-09" db="EMBL/GenBank/DDBJ databases">
        <title>Depth-based differentiation of microbial function through sediment-hosted aquifers and enrichment of novel symbionts in the deep terrestrial subsurface.</title>
        <authorList>
            <person name="Probst A.J."/>
            <person name="Ladd B."/>
            <person name="Jarett J.K."/>
            <person name="Geller-Mcgrath D.E."/>
            <person name="Sieber C.M.K."/>
            <person name="Emerson J.B."/>
            <person name="Anantharaman K."/>
            <person name="Thomas B.C."/>
            <person name="Malmstrom R."/>
            <person name="Stieglmeier M."/>
            <person name="Klingl A."/>
            <person name="Woyke T."/>
            <person name="Ryan C.M."/>
            <person name="Banfield J.F."/>
        </authorList>
    </citation>
    <scope>NUCLEOTIDE SEQUENCE [LARGE SCALE GENOMIC DNA]</scope>
</reference>
<proteinExistence type="predicted"/>
<feature type="compositionally biased region" description="Basic and acidic residues" evidence="1">
    <location>
        <begin position="20"/>
        <end position="34"/>
    </location>
</feature>
<comment type="caution">
    <text evidence="2">The sequence shown here is derived from an EMBL/GenBank/DDBJ whole genome shotgun (WGS) entry which is preliminary data.</text>
</comment>
<name>A0A2M7WYB4_UNCKA</name>
<organism evidence="2 3">
    <name type="scientific">candidate division WWE3 bacterium CG_4_9_14_3_um_filter_43_9</name>
    <dbReference type="NCBI Taxonomy" id="1975082"/>
    <lineage>
        <taxon>Bacteria</taxon>
        <taxon>Katanobacteria</taxon>
    </lineage>
</organism>
<dbReference type="Proteomes" id="UP000230538">
    <property type="component" value="Unassembled WGS sequence"/>
</dbReference>
<feature type="compositionally biased region" description="Polar residues" evidence="1">
    <location>
        <begin position="35"/>
        <end position="46"/>
    </location>
</feature>
<accession>A0A2M7WYB4</accession>
<gene>
    <name evidence="2" type="ORF">CO181_01095</name>
</gene>
<sequence>MTHSVISNPDPPAGGGGEKTLSERKSKARERDSSTELALSPSTPLRRNSIEVVGMTVKR</sequence>
<protein>
    <submittedName>
        <fullName evidence="2">Uncharacterized protein</fullName>
    </submittedName>
</protein>
<evidence type="ECO:0000256" key="1">
    <source>
        <dbReference type="SAM" id="MobiDB-lite"/>
    </source>
</evidence>
<dbReference type="EMBL" id="PFXB01000035">
    <property type="protein sequence ID" value="PJA38129.1"/>
    <property type="molecule type" value="Genomic_DNA"/>
</dbReference>
<dbReference type="AlphaFoldDB" id="A0A2M7WYB4"/>